<keyword evidence="2" id="KW-0521">NADP</keyword>
<reference evidence="5 6" key="1">
    <citation type="journal article" date="2021" name="Nat. Commun.">
        <title>Genetic determinants of endophytism in the Arabidopsis root mycobiome.</title>
        <authorList>
            <person name="Mesny F."/>
            <person name="Miyauchi S."/>
            <person name="Thiergart T."/>
            <person name="Pickel B."/>
            <person name="Atanasova L."/>
            <person name="Karlsson M."/>
            <person name="Huettel B."/>
            <person name="Barry K.W."/>
            <person name="Haridas S."/>
            <person name="Chen C."/>
            <person name="Bauer D."/>
            <person name="Andreopoulos W."/>
            <person name="Pangilinan J."/>
            <person name="LaButti K."/>
            <person name="Riley R."/>
            <person name="Lipzen A."/>
            <person name="Clum A."/>
            <person name="Drula E."/>
            <person name="Henrissat B."/>
            <person name="Kohler A."/>
            <person name="Grigoriev I.V."/>
            <person name="Martin F.M."/>
            <person name="Hacquard S."/>
        </authorList>
    </citation>
    <scope>NUCLEOTIDE SEQUENCE [LARGE SCALE GENOMIC DNA]</scope>
    <source>
        <strain evidence="5 6">MPI-SDFR-AT-0080</strain>
    </source>
</reference>
<keyword evidence="6" id="KW-1185">Reference proteome</keyword>
<evidence type="ECO:0000313" key="5">
    <source>
        <dbReference type="EMBL" id="KAH7020681.1"/>
    </source>
</evidence>
<comment type="caution">
    <text evidence="5">The sequence shown here is derived from an EMBL/GenBank/DDBJ whole genome shotgun (WGS) entry which is preliminary data.</text>
</comment>
<dbReference type="InterPro" id="IPR051609">
    <property type="entry name" value="NmrA/Isoflavone_reductase-like"/>
</dbReference>
<dbReference type="PANTHER" id="PTHR47706">
    <property type="entry name" value="NMRA-LIKE FAMILY PROTEIN"/>
    <property type="match status" value="1"/>
</dbReference>
<evidence type="ECO:0000256" key="2">
    <source>
        <dbReference type="ARBA" id="ARBA00022857"/>
    </source>
</evidence>
<evidence type="ECO:0000256" key="3">
    <source>
        <dbReference type="ARBA" id="ARBA00023002"/>
    </source>
</evidence>
<dbReference type="InterPro" id="IPR036291">
    <property type="entry name" value="NAD(P)-bd_dom_sf"/>
</dbReference>
<keyword evidence="3" id="KW-0560">Oxidoreductase</keyword>
<organism evidence="5 6">
    <name type="scientific">Macrophomina phaseolina</name>
    <dbReference type="NCBI Taxonomy" id="35725"/>
    <lineage>
        <taxon>Eukaryota</taxon>
        <taxon>Fungi</taxon>
        <taxon>Dikarya</taxon>
        <taxon>Ascomycota</taxon>
        <taxon>Pezizomycotina</taxon>
        <taxon>Dothideomycetes</taxon>
        <taxon>Dothideomycetes incertae sedis</taxon>
        <taxon>Botryosphaeriales</taxon>
        <taxon>Botryosphaeriaceae</taxon>
        <taxon>Macrophomina</taxon>
    </lineage>
</organism>
<dbReference type="Gene3D" id="3.40.50.720">
    <property type="entry name" value="NAD(P)-binding Rossmann-like Domain"/>
    <property type="match status" value="1"/>
</dbReference>
<feature type="domain" description="NmrA-like" evidence="4">
    <location>
        <begin position="2"/>
        <end position="231"/>
    </location>
</feature>
<dbReference type="EMBL" id="JAGTJR010000066">
    <property type="protein sequence ID" value="KAH7020681.1"/>
    <property type="molecule type" value="Genomic_DNA"/>
</dbReference>
<proteinExistence type="inferred from homology"/>
<protein>
    <recommendedName>
        <fullName evidence="4">NmrA-like domain-containing protein</fullName>
    </recommendedName>
</protein>
<gene>
    <name evidence="5" type="ORF">B0J12DRAFT_774030</name>
</gene>
<dbReference type="Pfam" id="PF05368">
    <property type="entry name" value="NmrA"/>
    <property type="match status" value="1"/>
</dbReference>
<dbReference type="InterPro" id="IPR008030">
    <property type="entry name" value="NmrA-like"/>
</dbReference>
<dbReference type="SUPFAM" id="SSF51735">
    <property type="entry name" value="NAD(P)-binding Rossmann-fold domains"/>
    <property type="match status" value="1"/>
</dbReference>
<dbReference type="Proteomes" id="UP000774617">
    <property type="component" value="Unassembled WGS sequence"/>
</dbReference>
<evidence type="ECO:0000313" key="6">
    <source>
        <dbReference type="Proteomes" id="UP000774617"/>
    </source>
</evidence>
<evidence type="ECO:0000259" key="4">
    <source>
        <dbReference type="Pfam" id="PF05368"/>
    </source>
</evidence>
<dbReference type="PANTHER" id="PTHR47706:SF4">
    <property type="entry name" value="NMRA-LIKE DOMAIN-CONTAINING PROTEIN"/>
    <property type="match status" value="1"/>
</dbReference>
<accession>A0ABQ8FS88</accession>
<sequence>MKVVVAGGTASIGRAIVDSLKSRQGFEYTIFSRTEHPDPKTIVVDYANIGDLTARLEAEEAYVVISALAIGDETSGQAQLNLIEAASRSKCTKRFLPSEFGIYYAPEKIKHVPSYRYKLKAIEALEKTDLEFSLVSNGFFLDYWASPRIPSHLLRTPAIWIDIANNFAAIPGDGNKPLVLTHSRDVGLFVAELINLPHWNRRYSIVGDRLTLNDAVRTIEEVKGVKFDVRYDASEKLHRGEATLTPQMAQMVGSEKTARRALEAVLSLSGINYDEGGMDLDLSITLNEEFPALKPLTVRDVAEAWKE</sequence>
<dbReference type="Gene3D" id="3.90.25.10">
    <property type="entry name" value="UDP-galactose 4-epimerase, domain 1"/>
    <property type="match status" value="1"/>
</dbReference>
<evidence type="ECO:0000256" key="1">
    <source>
        <dbReference type="ARBA" id="ARBA00005725"/>
    </source>
</evidence>
<comment type="similarity">
    <text evidence="1">Belongs to the NmrA-type oxidoreductase family. Isoflavone reductase subfamily.</text>
</comment>
<name>A0ABQ8FS88_9PEZI</name>